<sequence length="98" mass="11159">MDRLKFVEESYKNKGFRVDFHNFAVSDRDNDIVTIFSETNSDLDVGAAYQQSCIQTTEYKETKPMNHRRRPPLPVDSADSPGTSGNLHLGLDKLPEQQ</sequence>
<proteinExistence type="predicted"/>
<dbReference type="Proteomes" id="UP001164746">
    <property type="component" value="Chromosome 15"/>
</dbReference>
<accession>A0ABY7G632</accession>
<reference evidence="2" key="1">
    <citation type="submission" date="2022-11" db="EMBL/GenBank/DDBJ databases">
        <title>Centuries of genome instability and evolution in soft-shell clam transmissible cancer (bioRxiv).</title>
        <authorList>
            <person name="Hart S.F.M."/>
            <person name="Yonemitsu M.A."/>
            <person name="Giersch R.M."/>
            <person name="Beal B.F."/>
            <person name="Arriagada G."/>
            <person name="Davis B.W."/>
            <person name="Ostrander E.A."/>
            <person name="Goff S.P."/>
            <person name="Metzger M.J."/>
        </authorList>
    </citation>
    <scope>NUCLEOTIDE SEQUENCE</scope>
    <source>
        <strain evidence="2">MELC-2E11</strain>
        <tissue evidence="2">Siphon/mantle</tissue>
    </source>
</reference>
<evidence type="ECO:0000313" key="3">
    <source>
        <dbReference type="Proteomes" id="UP001164746"/>
    </source>
</evidence>
<protein>
    <submittedName>
        <fullName evidence="2">Uncharacterized protein</fullName>
    </submittedName>
</protein>
<evidence type="ECO:0000256" key="1">
    <source>
        <dbReference type="SAM" id="MobiDB-lite"/>
    </source>
</evidence>
<keyword evidence="3" id="KW-1185">Reference proteome</keyword>
<organism evidence="2 3">
    <name type="scientific">Mya arenaria</name>
    <name type="common">Soft-shell clam</name>
    <dbReference type="NCBI Taxonomy" id="6604"/>
    <lineage>
        <taxon>Eukaryota</taxon>
        <taxon>Metazoa</taxon>
        <taxon>Spiralia</taxon>
        <taxon>Lophotrochozoa</taxon>
        <taxon>Mollusca</taxon>
        <taxon>Bivalvia</taxon>
        <taxon>Autobranchia</taxon>
        <taxon>Heteroconchia</taxon>
        <taxon>Euheterodonta</taxon>
        <taxon>Imparidentia</taxon>
        <taxon>Neoheterodontei</taxon>
        <taxon>Myida</taxon>
        <taxon>Myoidea</taxon>
        <taxon>Myidae</taxon>
        <taxon>Mya</taxon>
    </lineage>
</organism>
<dbReference type="EMBL" id="CP111026">
    <property type="protein sequence ID" value="WAR28521.1"/>
    <property type="molecule type" value="Genomic_DNA"/>
</dbReference>
<evidence type="ECO:0000313" key="2">
    <source>
        <dbReference type="EMBL" id="WAR28521.1"/>
    </source>
</evidence>
<name>A0ABY7G632_MYAAR</name>
<gene>
    <name evidence="2" type="ORF">MAR_014225</name>
</gene>
<feature type="region of interest" description="Disordered" evidence="1">
    <location>
        <begin position="56"/>
        <end position="98"/>
    </location>
</feature>